<dbReference type="EMBL" id="JAUSTI010000018">
    <property type="protein sequence ID" value="MDQ0173320.1"/>
    <property type="molecule type" value="Genomic_DNA"/>
</dbReference>
<keyword evidence="3" id="KW-1185">Reference proteome</keyword>
<dbReference type="SMART" id="SM00871">
    <property type="entry name" value="AraC_E_bind"/>
    <property type="match status" value="1"/>
</dbReference>
<dbReference type="SUPFAM" id="SSF55136">
    <property type="entry name" value="Probable bacterial effector-binding domain"/>
    <property type="match status" value="1"/>
</dbReference>
<proteinExistence type="predicted"/>
<dbReference type="RefSeq" id="WP_307220217.1">
    <property type="nucleotide sequence ID" value="NZ_JAUSTI010000018.1"/>
</dbReference>
<sequence length="163" mass="18337">MEQVNSVFELVHKEASVVVGMKWEGTFGEAGAGGIRVVQSEFKRRLGEIQHVLYPDELLGLSYHMTETGFTHYVGVEVDPSATREIPEGMERIEVASSHYAKRNHRKGQNIEASYNELYVGIEASEYQLAGGALTHYEVYPMTQKTDESDPEFTIFIPVIHKS</sequence>
<dbReference type="InterPro" id="IPR011256">
    <property type="entry name" value="Reg_factor_effector_dom_sf"/>
</dbReference>
<reference evidence="2 3" key="1">
    <citation type="submission" date="2023-07" db="EMBL/GenBank/DDBJ databases">
        <title>Sorghum-associated microbial communities from plants grown in Nebraska, USA.</title>
        <authorList>
            <person name="Schachtman D."/>
        </authorList>
    </citation>
    <scope>NUCLEOTIDE SEQUENCE [LARGE SCALE GENOMIC DNA]</scope>
    <source>
        <strain evidence="2 3">DS1314</strain>
    </source>
</reference>
<comment type="caution">
    <text evidence="2">The sequence shown here is derived from an EMBL/GenBank/DDBJ whole genome shotgun (WGS) entry which is preliminary data.</text>
</comment>
<dbReference type="InterPro" id="IPR010499">
    <property type="entry name" value="AraC_E-bd"/>
</dbReference>
<evidence type="ECO:0000313" key="3">
    <source>
        <dbReference type="Proteomes" id="UP001233836"/>
    </source>
</evidence>
<feature type="domain" description="AraC effector-binding" evidence="1">
    <location>
        <begin position="6"/>
        <end position="160"/>
    </location>
</feature>
<name>A0ABT9WJ51_9BACL</name>
<gene>
    <name evidence="2" type="ORF">J2T19_004813</name>
</gene>
<dbReference type="Gene3D" id="3.20.80.10">
    <property type="entry name" value="Regulatory factor, effector binding domain"/>
    <property type="match status" value="1"/>
</dbReference>
<dbReference type="Proteomes" id="UP001233836">
    <property type="component" value="Unassembled WGS sequence"/>
</dbReference>
<evidence type="ECO:0000259" key="1">
    <source>
        <dbReference type="SMART" id="SM00871"/>
    </source>
</evidence>
<accession>A0ABT9WJ51</accession>
<protein>
    <submittedName>
        <fullName evidence="2">Transcriptional regulator YdeE</fullName>
    </submittedName>
</protein>
<dbReference type="InterPro" id="IPR029441">
    <property type="entry name" value="Cass2"/>
</dbReference>
<organism evidence="2 3">
    <name type="scientific">Paenibacillus tundrae</name>
    <dbReference type="NCBI Taxonomy" id="528187"/>
    <lineage>
        <taxon>Bacteria</taxon>
        <taxon>Bacillati</taxon>
        <taxon>Bacillota</taxon>
        <taxon>Bacilli</taxon>
        <taxon>Bacillales</taxon>
        <taxon>Paenibacillaceae</taxon>
        <taxon>Paenibacillus</taxon>
    </lineage>
</organism>
<evidence type="ECO:0000313" key="2">
    <source>
        <dbReference type="EMBL" id="MDQ0173320.1"/>
    </source>
</evidence>
<dbReference type="Pfam" id="PF14526">
    <property type="entry name" value="Cass2"/>
    <property type="match status" value="1"/>
</dbReference>